<dbReference type="Pfam" id="PF12728">
    <property type="entry name" value="HTH_17"/>
    <property type="match status" value="1"/>
</dbReference>
<name>A0A369TF00_9PROT</name>
<dbReference type="GO" id="GO:0003677">
    <property type="term" value="F:DNA binding"/>
    <property type="evidence" value="ECO:0007669"/>
    <property type="project" value="UniProtKB-KW"/>
</dbReference>
<gene>
    <name evidence="2" type="ORF">DRB17_01290</name>
</gene>
<evidence type="ECO:0000313" key="3">
    <source>
        <dbReference type="Proteomes" id="UP000253941"/>
    </source>
</evidence>
<protein>
    <submittedName>
        <fullName evidence="2">DNA-binding protein</fullName>
    </submittedName>
</protein>
<comment type="caution">
    <text evidence="2">The sequence shown here is derived from an EMBL/GenBank/DDBJ whole genome shotgun (WGS) entry which is preliminary data.</text>
</comment>
<dbReference type="AlphaFoldDB" id="A0A369TF00"/>
<dbReference type="InterPro" id="IPR041657">
    <property type="entry name" value="HTH_17"/>
</dbReference>
<proteinExistence type="predicted"/>
<keyword evidence="2" id="KW-0238">DNA-binding</keyword>
<sequence>MTSKDRLAYTIPELVEASGLGRTTIYGEIRDGRLRVIKVRRRTLVRAEDARAWLAALTRETGEAA</sequence>
<feature type="domain" description="Helix-turn-helix" evidence="1">
    <location>
        <begin position="9"/>
        <end position="56"/>
    </location>
</feature>
<evidence type="ECO:0000259" key="1">
    <source>
        <dbReference type="Pfam" id="PF12728"/>
    </source>
</evidence>
<accession>A0A369TF00</accession>
<dbReference type="Proteomes" id="UP000253941">
    <property type="component" value="Unassembled WGS sequence"/>
</dbReference>
<dbReference type="RefSeq" id="WP_114580343.1">
    <property type="nucleotide sequence ID" value="NZ_QPMH01000001.1"/>
</dbReference>
<organism evidence="2 3">
    <name type="scientific">Ferruginivarius sediminum</name>
    <dbReference type="NCBI Taxonomy" id="2661937"/>
    <lineage>
        <taxon>Bacteria</taxon>
        <taxon>Pseudomonadati</taxon>
        <taxon>Pseudomonadota</taxon>
        <taxon>Alphaproteobacteria</taxon>
        <taxon>Rhodospirillales</taxon>
        <taxon>Rhodospirillaceae</taxon>
        <taxon>Ferruginivarius</taxon>
    </lineage>
</organism>
<reference evidence="2 3" key="1">
    <citation type="submission" date="2018-07" db="EMBL/GenBank/DDBJ databases">
        <title>Venubactetium sediminum gen. nov., sp. nov., isolated from a marine solar saltern.</title>
        <authorList>
            <person name="Wang S."/>
        </authorList>
    </citation>
    <scope>NUCLEOTIDE SEQUENCE [LARGE SCALE GENOMIC DNA]</scope>
    <source>
        <strain evidence="2 3">WD2A32</strain>
    </source>
</reference>
<dbReference type="EMBL" id="QPMH01000001">
    <property type="protein sequence ID" value="RDD63830.1"/>
    <property type="molecule type" value="Genomic_DNA"/>
</dbReference>
<keyword evidence="3" id="KW-1185">Reference proteome</keyword>
<evidence type="ECO:0000313" key="2">
    <source>
        <dbReference type="EMBL" id="RDD63830.1"/>
    </source>
</evidence>